<feature type="coiled-coil region" evidence="1">
    <location>
        <begin position="1223"/>
        <end position="1250"/>
    </location>
</feature>
<evidence type="ECO:0000256" key="1">
    <source>
        <dbReference type="SAM" id="Coils"/>
    </source>
</evidence>
<organism evidence="2 3">
    <name type="scientific">Thiocapsa marina 5811</name>
    <dbReference type="NCBI Taxonomy" id="768671"/>
    <lineage>
        <taxon>Bacteria</taxon>
        <taxon>Pseudomonadati</taxon>
        <taxon>Pseudomonadota</taxon>
        <taxon>Gammaproteobacteria</taxon>
        <taxon>Chromatiales</taxon>
        <taxon>Chromatiaceae</taxon>
        <taxon>Thiocapsa</taxon>
    </lineage>
</organism>
<feature type="coiled-coil region" evidence="1">
    <location>
        <begin position="1048"/>
        <end position="1075"/>
    </location>
</feature>
<name>F9UFZ8_9GAMM</name>
<sequence length="1519" mass="169593">MSLWTRFSRAVVYRSDMDFIREKTVKIGSLVRFNDERFFEGAVQLRWVQDRWPQAQQAANAFVFHGPRYHGAAEAELDGIERGYRLKDTASVVADLLDSIIGGLRGEEHNPYALAVAGYGTGKSHLSTAIACLLGEPQGATPGKIVANLTQADAEIGRRVTERIAQLRKPVLVLCLDGMAGFHLGNALIQAVFAQLVRYGVDPGAIRDLSPRFQTAEQFVERNFDIRAEAFARHCPGLKREEILTRLRNNDEAIYTQVDALYTDANGAAIPVIGQESAQELINTLCEVYCGADGAFSSVLILFDEFGRYLEYAAEKPQLAGDAALQQIFQGVQDNSNRVRFVGLIQYELKAYLKRFGSADLRQLQRYITRFDTAEKLYLSTNLETIFAHMIGKDEGALTDVWRRAGADAAQHTSWLRMSRALPGFDQYPVWNDPARFEQVIAKGCWPLHPLATWFLTRQRDIVQQRSALTFIKDVIDRIGEEDALVGGRLRQVSAGELVLRSMLPEMIAAEHETGSTVAETLQLLLEKFQSHLGAADELTLAGVAILEKTRVGKQTREQADALLSEATALDAETLLTAVGRLGDELGALEWNGDLGQYELIADASTRGQFQQWVRHRTAAIGTEAVRELFVGRAAKDAEIGDIPTDFGLNQGISTSEWFFEAQIANLLTLPNIVKTAFHDWQAAASPKDARGRVVYLYIHADDDPAAVDETVSNTFQAELMRIKQSAAPIWVVGIADPKQVIADALKRLYLFDEQVSGEERERFRRFLPEETQRGRAALKASVQEAIKERSYWVAGFEDVPDGRLKAVGERIFAQIYTRTIPFPFDGFATSAGGGPADAAQLTRSLIARQVDGTWVQAQQKRMQNRVGEVLARSWRALAPTGKLTDPVNPAVKAVFDELQSAHLIDPTRTLGASYQALIAPPYGLNTASAGLMLGLLIGGAHPPRRLEQGGQMIASADWLSDAFPTQRGKHAFDPAVLRKTSLRFLSEDGEGRWRTLLNRWESEPSYRALVALAHEAEQMQRVDPMPEVLEGTYRYLRDKSTNAQTKLHHFRVELDEWEKNIERAERQNNVDELLRHALLLLRRREEVEGAACWPESFGVDCEKQLAIVRELVAERLADWIPRQGCHNAADVVSFRGRIEKATKSLTRLGFTSEAVALEEQAQRSIMQVEKRQHFKLTLDESDDYPRQPAPTESTPVRELHDGIAKGDALIDALDGARSALSEDEIRARVKAIQDRQQRLREALDRQRSLLGALFAAVPKTQSALQEALARVNRLREIFIGTRDESEVSELAFQLQRIAADLGAWESGDMSPERLAEILAQQIEHQSAALAEELAAREIDPAWDLASVYQALGAERIDAARRRSDEWMGPRRALTNTIPTLSRDGCARIEPELNAAPGYLSSEDRELVEQLLEMLAQRIAALEGEARRARIETWRRGLPGIEEIGTLDKHRTEAFLKDLQNPPEALSPEEHAALAPLADALNGHYDQMSMDEIMARIERLGMERRQELLRWLTGKVAHC</sequence>
<dbReference type="eggNOG" id="COG1196">
    <property type="taxonomic scope" value="Bacteria"/>
</dbReference>
<accession>F9UFZ8</accession>
<dbReference type="PATRIC" id="fig|768671.3.peg.4064"/>
<dbReference type="STRING" id="768671.ThimaDRAFT_3851"/>
<dbReference type="EMBL" id="AFWV01000013">
    <property type="protein sequence ID" value="EGV17022.1"/>
    <property type="molecule type" value="Genomic_DNA"/>
</dbReference>
<gene>
    <name evidence="2" type="ORF">ThimaDRAFT_3851</name>
</gene>
<feature type="coiled-coil region" evidence="1">
    <location>
        <begin position="1405"/>
        <end position="1432"/>
    </location>
</feature>
<protein>
    <submittedName>
        <fullName evidence="2">Uncharacterized protein</fullName>
    </submittedName>
</protein>
<evidence type="ECO:0000313" key="2">
    <source>
        <dbReference type="EMBL" id="EGV17022.1"/>
    </source>
</evidence>
<dbReference type="Proteomes" id="UP000005459">
    <property type="component" value="Unassembled WGS sequence"/>
</dbReference>
<evidence type="ECO:0000313" key="3">
    <source>
        <dbReference type="Proteomes" id="UP000005459"/>
    </source>
</evidence>
<proteinExistence type="predicted"/>
<keyword evidence="1" id="KW-0175">Coiled coil</keyword>
<keyword evidence="3" id="KW-1185">Reference proteome</keyword>
<reference evidence="2 3" key="1">
    <citation type="submission" date="2011-06" db="EMBL/GenBank/DDBJ databases">
        <title>The draft genome of Thiocapsa marina 5811.</title>
        <authorList>
            <consortium name="US DOE Joint Genome Institute (JGI-PGF)"/>
            <person name="Lucas S."/>
            <person name="Han J."/>
            <person name="Cheng J.-F."/>
            <person name="Goodwin L."/>
            <person name="Pitluck S."/>
            <person name="Peters L."/>
            <person name="Land M.L."/>
            <person name="Hauser L."/>
            <person name="Vogl K."/>
            <person name="Liu Z."/>
            <person name="Imhoff J."/>
            <person name="Thiel V."/>
            <person name="Frigaard N.-U."/>
            <person name="Bryant D."/>
            <person name="Woyke T.J."/>
        </authorList>
    </citation>
    <scope>NUCLEOTIDE SEQUENCE [LARGE SCALE GENOMIC DNA]</scope>
    <source>
        <strain evidence="2 3">5811</strain>
    </source>
</reference>